<dbReference type="Gene3D" id="3.90.132.10">
    <property type="entry name" value="Leishmanolysin , domain 2"/>
    <property type="match status" value="1"/>
</dbReference>
<evidence type="ECO:0000256" key="2">
    <source>
        <dbReference type="ARBA" id="ARBA00022670"/>
    </source>
</evidence>
<feature type="transmembrane region" description="Helical" evidence="8">
    <location>
        <begin position="712"/>
        <end position="739"/>
    </location>
</feature>
<keyword evidence="6 7" id="KW-0482">Metalloprotease</keyword>
<comment type="cofactor">
    <cofactor evidence="7">
        <name>Zn(2+)</name>
        <dbReference type="ChEBI" id="CHEBI:29105"/>
    </cofactor>
    <text evidence="7">Binds 1 zinc ion per subunit.</text>
</comment>
<name>A0ABR0Y5T8_HUSHU</name>
<dbReference type="SUPFAM" id="SSF55486">
    <property type="entry name" value="Metalloproteases ('zincins'), catalytic domain"/>
    <property type="match status" value="1"/>
</dbReference>
<evidence type="ECO:0000256" key="4">
    <source>
        <dbReference type="ARBA" id="ARBA00022801"/>
    </source>
</evidence>
<organism evidence="9 10">
    <name type="scientific">Huso huso</name>
    <name type="common">Beluga</name>
    <name type="synonym">Acipenser huso</name>
    <dbReference type="NCBI Taxonomy" id="61971"/>
    <lineage>
        <taxon>Eukaryota</taxon>
        <taxon>Metazoa</taxon>
        <taxon>Chordata</taxon>
        <taxon>Craniata</taxon>
        <taxon>Vertebrata</taxon>
        <taxon>Euteleostomi</taxon>
        <taxon>Actinopterygii</taxon>
        <taxon>Chondrostei</taxon>
        <taxon>Acipenseriformes</taxon>
        <taxon>Acipenseridae</taxon>
        <taxon>Huso</taxon>
    </lineage>
</organism>
<keyword evidence="2 7" id="KW-0645">Protease</keyword>
<dbReference type="EMBL" id="JAHFZB010000047">
    <property type="protein sequence ID" value="KAK6467796.1"/>
    <property type="molecule type" value="Genomic_DNA"/>
</dbReference>
<feature type="chain" id="PRO_5045011450" description="Leishmanolysin-like peptidase" evidence="7">
    <location>
        <begin position="29"/>
        <end position="841"/>
    </location>
</feature>
<keyword evidence="4 7" id="KW-0378">Hydrolase</keyword>
<comment type="similarity">
    <text evidence="1 7">Belongs to the peptidase M8 family.</text>
</comment>
<proteinExistence type="inferred from homology"/>
<reference evidence="9 10" key="1">
    <citation type="submission" date="2021-05" db="EMBL/GenBank/DDBJ databases">
        <authorList>
            <person name="Zahm M."/>
            <person name="Klopp C."/>
            <person name="Cabau C."/>
            <person name="Kuhl H."/>
            <person name="Suciu R."/>
            <person name="Ciorpac M."/>
            <person name="Holostenco D."/>
            <person name="Gessner J."/>
            <person name="Wuertz S."/>
            <person name="Hohne C."/>
            <person name="Stock M."/>
            <person name="Gislard M."/>
            <person name="Lluch J."/>
            <person name="Milhes M."/>
            <person name="Lampietro C."/>
            <person name="Lopez Roques C."/>
            <person name="Donnadieu C."/>
            <person name="Du K."/>
            <person name="Schartl M."/>
            <person name="Guiguen Y."/>
        </authorList>
    </citation>
    <scope>NUCLEOTIDE SEQUENCE [LARGE SCALE GENOMIC DNA]</scope>
    <source>
        <strain evidence="9">Hh-F2</strain>
        <tissue evidence="9">Blood</tissue>
    </source>
</reference>
<feature type="signal peptide" evidence="7">
    <location>
        <begin position="1"/>
        <end position="28"/>
    </location>
</feature>
<dbReference type="Gene3D" id="2.30.34.10">
    <property type="entry name" value="Leishmanolysin domain 4"/>
    <property type="match status" value="1"/>
</dbReference>
<dbReference type="InterPro" id="IPR001577">
    <property type="entry name" value="Peptidase_M8"/>
</dbReference>
<evidence type="ECO:0000313" key="10">
    <source>
        <dbReference type="Proteomes" id="UP001369086"/>
    </source>
</evidence>
<dbReference type="Gene3D" id="3.10.170.20">
    <property type="match status" value="1"/>
</dbReference>
<evidence type="ECO:0000256" key="1">
    <source>
        <dbReference type="ARBA" id="ARBA00005860"/>
    </source>
</evidence>
<keyword evidence="8" id="KW-0472">Membrane</keyword>
<keyword evidence="3 7" id="KW-0479">Metal-binding</keyword>
<evidence type="ECO:0000313" key="9">
    <source>
        <dbReference type="EMBL" id="KAK6467796.1"/>
    </source>
</evidence>
<evidence type="ECO:0000256" key="7">
    <source>
        <dbReference type="RuleBase" id="RU366077"/>
    </source>
</evidence>
<keyword evidence="8" id="KW-1133">Transmembrane helix</keyword>
<dbReference type="Proteomes" id="UP001369086">
    <property type="component" value="Unassembled WGS sequence"/>
</dbReference>
<gene>
    <name evidence="9" type="ORF">HHUSO_G34461</name>
</gene>
<evidence type="ECO:0000256" key="3">
    <source>
        <dbReference type="ARBA" id="ARBA00022723"/>
    </source>
</evidence>
<comment type="caution">
    <text evidence="9">The sequence shown here is derived from an EMBL/GenBank/DDBJ whole genome shotgun (WGS) entry which is preliminary data.</text>
</comment>
<evidence type="ECO:0000256" key="6">
    <source>
        <dbReference type="ARBA" id="ARBA00023049"/>
    </source>
</evidence>
<accession>A0ABR0Y5T8</accession>
<keyword evidence="8" id="KW-0812">Transmembrane</keyword>
<evidence type="ECO:0000256" key="5">
    <source>
        <dbReference type="ARBA" id="ARBA00022833"/>
    </source>
</evidence>
<sequence>MTSAHLSPPHPLHFLSLCLLFLFLRSSTLLVIEGKCLHDEVQGTISVVTPPRRARATPTSRVATPPMMPIRIQTWSLGGNSELETNERERLNKAVREAVSIISNLLSVNRVSGRLLLNRDINKYCKSIWKNSNAPNYNKCGMVNENYRTETCLDVTIPDDHLIGYEVWSETGPLPLPIKPNGTGVADADFILYVKAADTEKCRNEPSVIAYASYCQADETDRPIAGVVVICRSRLTAIEFNHSKTTLKCVPLQLQTAVHELLHALGFSKELFDTWKDCSDAPAIGKGCSARGRVTNVDEYNLVRIYTQNVIQEMQNQFKSESGELGGPLENKGSIGVPSSHWEARFLQGSIMTASIGEPGQVQLDRVTLAALQDTGWYQVNHSAGEGLVWGAGQGSSFGLMSTCAHSSSHFFCVGSGQGCHYLHLDKGVCDTDDFLEGCRIYKPINNGSECWKEENMKISGAEEWSGEIYNMDSRCFFSNLSKENSGVAQVHRGDLTAGCYLHRCVGENRFQVRVQGTEWINCTAGAQIQIPGYNGVLLCPDGRLCRNLNQTPPTSSQAPAPAPTVTAPPSSSDLYIPLEILFRKVQKGIETTVPLTAQYTGLALGALMDATELEGCHFQNAVLWEKEYLTLELWQFPGCETPPFPVANQRLQSAIQEGRVSYILMGTNYTAYRVNVLVSPPDLQMTLAPPVTLAPSLAPPPLVSPSPSVSVVPVAVVCGSVGALFLLTLLCGVLLTLYKRHLATRMRIHATPMAPPAPPASAPPNIFPVPLHLLPPPPPYQKTALSSDHAVKYCSADSLLLPLSYKTDDPVSLSLRYLQSALESEESICSLLLSENSPPC</sequence>
<evidence type="ECO:0000256" key="8">
    <source>
        <dbReference type="SAM" id="Phobius"/>
    </source>
</evidence>
<dbReference type="PANTHER" id="PTHR10942:SF6">
    <property type="entry name" value="CILIATED LEFT-RIGHT ORGANIZER METALLOPEPTIDASE"/>
    <property type="match status" value="1"/>
</dbReference>
<keyword evidence="5 7" id="KW-0862">Zinc</keyword>
<protein>
    <recommendedName>
        <fullName evidence="7">Leishmanolysin-like peptidase</fullName>
        <ecNumber evidence="7">3.4.24.-</ecNumber>
    </recommendedName>
</protein>
<dbReference type="PANTHER" id="PTHR10942">
    <property type="entry name" value="LEISHMANOLYSIN-LIKE PEPTIDASE"/>
    <property type="match status" value="1"/>
</dbReference>
<keyword evidence="10" id="KW-1185">Reference proteome</keyword>
<dbReference type="Pfam" id="PF01457">
    <property type="entry name" value="Peptidase_M8"/>
    <property type="match status" value="1"/>
</dbReference>
<keyword evidence="7" id="KW-0732">Signal</keyword>
<dbReference type="EC" id="3.4.24.-" evidence="7"/>